<dbReference type="NCBIfam" id="NF003465">
    <property type="entry name" value="PRK05089.1"/>
    <property type="match status" value="1"/>
</dbReference>
<dbReference type="InterPro" id="IPR023471">
    <property type="entry name" value="CtaG/Cox11_dom_sf"/>
</dbReference>
<dbReference type="InterPro" id="IPR007533">
    <property type="entry name" value="Cyt_c_oxidase_assmbl_CtaG"/>
</dbReference>
<evidence type="ECO:0000256" key="3">
    <source>
        <dbReference type="ARBA" id="ARBA00009620"/>
    </source>
</evidence>
<dbReference type="PIRSF" id="PIRSF005413">
    <property type="entry name" value="COX11"/>
    <property type="match status" value="1"/>
</dbReference>
<gene>
    <name evidence="10" type="primary">ctaG</name>
    <name evidence="13" type="ORF">SAMN05421512_10665</name>
</gene>
<evidence type="ECO:0000256" key="1">
    <source>
        <dbReference type="ARBA" id="ARBA00004007"/>
    </source>
</evidence>
<dbReference type="Proteomes" id="UP000219331">
    <property type="component" value="Unassembled WGS sequence"/>
</dbReference>
<keyword evidence="14" id="KW-1185">Reference proteome</keyword>
<evidence type="ECO:0000256" key="8">
    <source>
        <dbReference type="ARBA" id="ARBA00023008"/>
    </source>
</evidence>
<dbReference type="AlphaFoldDB" id="A0A285SNB3"/>
<feature type="transmembrane region" description="Helical" evidence="12">
    <location>
        <begin position="34"/>
        <end position="53"/>
    </location>
</feature>
<dbReference type="GO" id="GO:0005507">
    <property type="term" value="F:copper ion binding"/>
    <property type="evidence" value="ECO:0007669"/>
    <property type="project" value="InterPro"/>
</dbReference>
<feature type="topological domain" description="Cytoplasmic" evidence="10">
    <location>
        <begin position="1"/>
        <end position="29"/>
    </location>
</feature>
<evidence type="ECO:0000256" key="10">
    <source>
        <dbReference type="HAMAP-Rule" id="MF_00155"/>
    </source>
</evidence>
<comment type="similarity">
    <text evidence="3 10">Belongs to the COX11/CtaG family.</text>
</comment>
<dbReference type="PANTHER" id="PTHR21320:SF3">
    <property type="entry name" value="CYTOCHROME C OXIDASE ASSEMBLY PROTEIN COX11, MITOCHONDRIAL-RELATED"/>
    <property type="match status" value="1"/>
</dbReference>
<keyword evidence="6 10" id="KW-0735">Signal-anchor</keyword>
<dbReference type="SUPFAM" id="SSF110111">
    <property type="entry name" value="Ctag/Cox11"/>
    <property type="match status" value="1"/>
</dbReference>
<keyword evidence="5 10" id="KW-0812">Transmembrane</keyword>
<evidence type="ECO:0000256" key="6">
    <source>
        <dbReference type="ARBA" id="ARBA00022968"/>
    </source>
</evidence>
<dbReference type="FunFam" id="2.60.370.10:FF:000001">
    <property type="entry name" value="COX11 cytochrome c oxidase assembly homolog"/>
    <property type="match status" value="1"/>
</dbReference>
<protein>
    <recommendedName>
        <fullName evidence="4 10">Cytochrome c oxidase assembly protein CtaG</fullName>
    </recommendedName>
</protein>
<keyword evidence="8 10" id="KW-0186">Copper</keyword>
<evidence type="ECO:0000256" key="5">
    <source>
        <dbReference type="ARBA" id="ARBA00022692"/>
    </source>
</evidence>
<keyword evidence="7 10" id="KW-1133">Transmembrane helix</keyword>
<dbReference type="Gene3D" id="2.60.370.10">
    <property type="entry name" value="Ctag/Cox11"/>
    <property type="match status" value="1"/>
</dbReference>
<dbReference type="RefSeq" id="WP_083206267.1">
    <property type="nucleotide sequence ID" value="NZ_MBQE01000003.1"/>
</dbReference>
<evidence type="ECO:0000256" key="12">
    <source>
        <dbReference type="SAM" id="Phobius"/>
    </source>
</evidence>
<evidence type="ECO:0000256" key="9">
    <source>
        <dbReference type="ARBA" id="ARBA00023136"/>
    </source>
</evidence>
<feature type="compositionally biased region" description="Polar residues" evidence="11">
    <location>
        <begin position="1"/>
        <end position="13"/>
    </location>
</feature>
<evidence type="ECO:0000256" key="4">
    <source>
        <dbReference type="ARBA" id="ARBA00015384"/>
    </source>
</evidence>
<dbReference type="GO" id="GO:0008535">
    <property type="term" value="P:respiratory chain complex IV assembly"/>
    <property type="evidence" value="ECO:0007669"/>
    <property type="project" value="UniProtKB-UniRule"/>
</dbReference>
<sequence length="219" mass="23692">MTRQTDTPDQASATPRDATAPDRQAVLARKNRRIAVTVLGGVMMMVGAAYAAVPLYELFCQVTGYGGTTQRADAPTGTIIDRTITVRFDGNVNSNLPWTFGPKERAITLRMGESRQTAYTAHNNGGDGNIGTSVFNVTPFEAGAYFNKLECFCFTEQPLAAGESVEMPVVFFIDPAMDEDPNMKHIKEITLSYTFFPAKGPETPVAAAPAVTPDPSNRM</sequence>
<name>A0A285SNB3_9HYPH</name>
<proteinExistence type="inferred from homology"/>
<evidence type="ECO:0000256" key="11">
    <source>
        <dbReference type="SAM" id="MobiDB-lite"/>
    </source>
</evidence>
<dbReference type="Pfam" id="PF04442">
    <property type="entry name" value="CtaG_Cox11"/>
    <property type="match status" value="1"/>
</dbReference>
<dbReference type="EMBL" id="OBML01000006">
    <property type="protein sequence ID" value="SOC09569.1"/>
    <property type="molecule type" value="Genomic_DNA"/>
</dbReference>
<keyword evidence="10" id="KW-0997">Cell inner membrane</keyword>
<comment type="function">
    <text evidence="1 10">Exerts its effect at some terminal stage of cytochrome c oxidase synthesis, probably by being involved in the insertion of the copper B into subunit I.</text>
</comment>
<accession>A0A285SNB3</accession>
<keyword evidence="10" id="KW-1003">Cell membrane</keyword>
<keyword evidence="9 10" id="KW-0472">Membrane</keyword>
<organism evidence="13 14">
    <name type="scientific">Stappia indica</name>
    <dbReference type="NCBI Taxonomy" id="538381"/>
    <lineage>
        <taxon>Bacteria</taxon>
        <taxon>Pseudomonadati</taxon>
        <taxon>Pseudomonadota</taxon>
        <taxon>Alphaproteobacteria</taxon>
        <taxon>Hyphomicrobiales</taxon>
        <taxon>Stappiaceae</taxon>
        <taxon>Stappia</taxon>
    </lineage>
</organism>
<dbReference type="PANTHER" id="PTHR21320">
    <property type="entry name" value="CYTOCHROME C OXIDASE ASSEMBLY PROTEIN COX11-RELATED"/>
    <property type="match status" value="1"/>
</dbReference>
<evidence type="ECO:0000313" key="13">
    <source>
        <dbReference type="EMBL" id="SOC09569.1"/>
    </source>
</evidence>
<evidence type="ECO:0000313" key="14">
    <source>
        <dbReference type="Proteomes" id="UP000219331"/>
    </source>
</evidence>
<comment type="subcellular location">
    <subcellularLocation>
        <location evidence="2 10">Cell inner membrane</location>
        <topology evidence="2 10">Single-pass type II membrane protein</topology>
        <orientation evidence="2 10">Periplasmic side</orientation>
    </subcellularLocation>
</comment>
<dbReference type="OrthoDB" id="9804841at2"/>
<feature type="topological domain" description="Periplasmic" evidence="10">
    <location>
        <begin position="53"/>
        <end position="219"/>
    </location>
</feature>
<dbReference type="STRING" id="538381.GCA_001696535_02594"/>
<feature type="region of interest" description="Disordered" evidence="11">
    <location>
        <begin position="1"/>
        <end position="23"/>
    </location>
</feature>
<reference evidence="13 14" key="1">
    <citation type="submission" date="2017-08" db="EMBL/GenBank/DDBJ databases">
        <authorList>
            <person name="de Groot N.N."/>
        </authorList>
    </citation>
    <scope>NUCLEOTIDE SEQUENCE [LARGE SCALE GENOMIC DNA]</scope>
    <source>
        <strain evidence="13 14">USBA 352</strain>
    </source>
</reference>
<evidence type="ECO:0000256" key="7">
    <source>
        <dbReference type="ARBA" id="ARBA00022989"/>
    </source>
</evidence>
<evidence type="ECO:0000256" key="2">
    <source>
        <dbReference type="ARBA" id="ARBA00004382"/>
    </source>
</evidence>
<dbReference type="HAMAP" id="MF_00155">
    <property type="entry name" value="CtaG"/>
    <property type="match status" value="1"/>
</dbReference>
<dbReference type="GO" id="GO:0005886">
    <property type="term" value="C:plasma membrane"/>
    <property type="evidence" value="ECO:0007669"/>
    <property type="project" value="UniProtKB-SubCell"/>
</dbReference>